<dbReference type="AlphaFoldDB" id="A0AAP0BAK0"/>
<dbReference type="InterPro" id="IPR004953">
    <property type="entry name" value="EB1_C"/>
</dbReference>
<keyword evidence="4" id="KW-0132">Cell division</keyword>
<evidence type="ECO:0000256" key="9">
    <source>
        <dbReference type="PROSITE-ProRule" id="PRU00576"/>
    </source>
</evidence>
<comment type="similarity">
    <text evidence="2">Belongs to the MAPRE family.</text>
</comment>
<comment type="caution">
    <text evidence="12">The sequence shown here is derived from an EMBL/GenBank/DDBJ whole genome shotgun (WGS) entry which is preliminary data.</text>
</comment>
<dbReference type="Gene3D" id="1.20.5.1430">
    <property type="match status" value="1"/>
</dbReference>
<keyword evidence="3" id="KW-0963">Cytoplasm</keyword>
<proteinExistence type="inferred from homology"/>
<dbReference type="PROSITE" id="PS51230">
    <property type="entry name" value="EB1_C"/>
    <property type="match status" value="1"/>
</dbReference>
<organism evidence="12 13">
    <name type="scientific">Platanthera zijinensis</name>
    <dbReference type="NCBI Taxonomy" id="2320716"/>
    <lineage>
        <taxon>Eukaryota</taxon>
        <taxon>Viridiplantae</taxon>
        <taxon>Streptophyta</taxon>
        <taxon>Embryophyta</taxon>
        <taxon>Tracheophyta</taxon>
        <taxon>Spermatophyta</taxon>
        <taxon>Magnoliopsida</taxon>
        <taxon>Liliopsida</taxon>
        <taxon>Asparagales</taxon>
        <taxon>Orchidaceae</taxon>
        <taxon>Orchidoideae</taxon>
        <taxon>Orchideae</taxon>
        <taxon>Orchidinae</taxon>
        <taxon>Platanthera</taxon>
    </lineage>
</organism>
<dbReference type="InterPro" id="IPR036133">
    <property type="entry name" value="EB1_C_sf"/>
</dbReference>
<keyword evidence="8" id="KW-0131">Cell cycle</keyword>
<evidence type="ECO:0000313" key="13">
    <source>
        <dbReference type="Proteomes" id="UP001418222"/>
    </source>
</evidence>
<feature type="domain" description="EB1 C-terminal" evidence="11">
    <location>
        <begin position="65"/>
        <end position="128"/>
    </location>
</feature>
<protein>
    <submittedName>
        <fullName evidence="12">Microtubule-associated protein RP/EB family member 1A</fullName>
    </submittedName>
</protein>
<dbReference type="EMBL" id="JBBWWQ010000012">
    <property type="protein sequence ID" value="KAK8934690.1"/>
    <property type="molecule type" value="Genomic_DNA"/>
</dbReference>
<dbReference type="SUPFAM" id="SSF140612">
    <property type="entry name" value="EB1 dimerisation domain-like"/>
    <property type="match status" value="1"/>
</dbReference>
<dbReference type="PROSITE" id="PS50021">
    <property type="entry name" value="CH"/>
    <property type="match status" value="1"/>
</dbReference>
<gene>
    <name evidence="12" type="primary">EB1A</name>
    <name evidence="12" type="ORF">KSP39_PZI014652</name>
</gene>
<evidence type="ECO:0000313" key="12">
    <source>
        <dbReference type="EMBL" id="KAK8934690.1"/>
    </source>
</evidence>
<evidence type="ECO:0000256" key="3">
    <source>
        <dbReference type="ARBA" id="ARBA00022490"/>
    </source>
</evidence>
<keyword evidence="7" id="KW-0206">Cytoskeleton</keyword>
<dbReference type="Gene3D" id="1.10.418.10">
    <property type="entry name" value="Calponin-like domain"/>
    <property type="match status" value="1"/>
</dbReference>
<dbReference type="PANTHER" id="PTHR10623">
    <property type="entry name" value="MICROTUBULE-ASSOCIATED PROTEIN RP/EB FAMILY MEMBER"/>
    <property type="match status" value="1"/>
</dbReference>
<evidence type="ECO:0000256" key="4">
    <source>
        <dbReference type="ARBA" id="ARBA00022618"/>
    </source>
</evidence>
<dbReference type="GO" id="GO:0005874">
    <property type="term" value="C:microtubule"/>
    <property type="evidence" value="ECO:0007669"/>
    <property type="project" value="UniProtKB-KW"/>
</dbReference>
<evidence type="ECO:0000256" key="8">
    <source>
        <dbReference type="ARBA" id="ARBA00023306"/>
    </source>
</evidence>
<dbReference type="SUPFAM" id="SSF47576">
    <property type="entry name" value="Calponin-homology domain, CH-domain"/>
    <property type="match status" value="1"/>
</dbReference>
<dbReference type="InterPro" id="IPR027328">
    <property type="entry name" value="MAPRE"/>
</dbReference>
<accession>A0AAP0BAK0</accession>
<reference evidence="12 13" key="1">
    <citation type="journal article" date="2022" name="Nat. Plants">
        <title>Genomes of leafy and leafless Platanthera orchids illuminate the evolution of mycoheterotrophy.</title>
        <authorList>
            <person name="Li M.H."/>
            <person name="Liu K.W."/>
            <person name="Li Z."/>
            <person name="Lu H.C."/>
            <person name="Ye Q.L."/>
            <person name="Zhang D."/>
            <person name="Wang J.Y."/>
            <person name="Li Y.F."/>
            <person name="Zhong Z.M."/>
            <person name="Liu X."/>
            <person name="Yu X."/>
            <person name="Liu D.K."/>
            <person name="Tu X.D."/>
            <person name="Liu B."/>
            <person name="Hao Y."/>
            <person name="Liao X.Y."/>
            <person name="Jiang Y.T."/>
            <person name="Sun W.H."/>
            <person name="Chen J."/>
            <person name="Chen Y.Q."/>
            <person name="Ai Y."/>
            <person name="Zhai J.W."/>
            <person name="Wu S.S."/>
            <person name="Zhou Z."/>
            <person name="Hsiao Y.Y."/>
            <person name="Wu W.L."/>
            <person name="Chen Y.Y."/>
            <person name="Lin Y.F."/>
            <person name="Hsu J.L."/>
            <person name="Li C.Y."/>
            <person name="Wang Z.W."/>
            <person name="Zhao X."/>
            <person name="Zhong W.Y."/>
            <person name="Ma X.K."/>
            <person name="Ma L."/>
            <person name="Huang J."/>
            <person name="Chen G.Z."/>
            <person name="Huang M.Z."/>
            <person name="Huang L."/>
            <person name="Peng D.H."/>
            <person name="Luo Y.B."/>
            <person name="Zou S.Q."/>
            <person name="Chen S.P."/>
            <person name="Lan S."/>
            <person name="Tsai W.C."/>
            <person name="Van de Peer Y."/>
            <person name="Liu Z.J."/>
        </authorList>
    </citation>
    <scope>NUCLEOTIDE SEQUENCE [LARGE SCALE GENOMIC DNA]</scope>
    <source>
        <strain evidence="12">Lor287</strain>
    </source>
</reference>
<evidence type="ECO:0000256" key="1">
    <source>
        <dbReference type="ARBA" id="ARBA00004245"/>
    </source>
</evidence>
<keyword evidence="6" id="KW-0498">Mitosis</keyword>
<evidence type="ECO:0000259" key="11">
    <source>
        <dbReference type="PROSITE" id="PS51230"/>
    </source>
</evidence>
<feature type="domain" description="Calponin-homology (CH)" evidence="10">
    <location>
        <begin position="1"/>
        <end position="69"/>
    </location>
</feature>
<evidence type="ECO:0000256" key="7">
    <source>
        <dbReference type="ARBA" id="ARBA00023212"/>
    </source>
</evidence>
<name>A0AAP0BAK0_9ASPA</name>
<dbReference type="GO" id="GO:0051301">
    <property type="term" value="P:cell division"/>
    <property type="evidence" value="ECO:0007669"/>
    <property type="project" value="UniProtKB-KW"/>
</dbReference>
<keyword evidence="13" id="KW-1185">Reference proteome</keyword>
<dbReference type="InterPro" id="IPR001715">
    <property type="entry name" value="CH_dom"/>
</dbReference>
<dbReference type="Pfam" id="PF03271">
    <property type="entry name" value="EB1"/>
    <property type="match status" value="1"/>
</dbReference>
<evidence type="ECO:0000256" key="5">
    <source>
        <dbReference type="ARBA" id="ARBA00022701"/>
    </source>
</evidence>
<comment type="subcellular location">
    <subcellularLocation>
        <location evidence="1">Cytoplasm</location>
        <location evidence="1">Cytoskeleton</location>
    </subcellularLocation>
</comment>
<evidence type="ECO:0000256" key="2">
    <source>
        <dbReference type="ARBA" id="ARBA00010729"/>
    </source>
</evidence>
<dbReference type="GO" id="GO:0008017">
    <property type="term" value="F:microtubule binding"/>
    <property type="evidence" value="ECO:0007669"/>
    <property type="project" value="InterPro"/>
</dbReference>
<evidence type="ECO:0000259" key="10">
    <source>
        <dbReference type="PROSITE" id="PS50021"/>
    </source>
</evidence>
<dbReference type="Proteomes" id="UP001418222">
    <property type="component" value="Unassembled WGS sequence"/>
</dbReference>
<keyword evidence="5 9" id="KW-0493">Microtubule</keyword>
<sequence length="128" mass="15481">MNDVHPGMVSMHKVNFNAKREYEMIPNYKVLQAVFNKLKTKRHIEVNMLVKGRPLHNLEFMQWMKRYCDSVSGGMMNKQIIWMMLSVDNLEKDRDFYYTKLREIEKLCENPEIQDLPVRNKHASYFFF</sequence>
<evidence type="ECO:0000256" key="6">
    <source>
        <dbReference type="ARBA" id="ARBA00022776"/>
    </source>
</evidence>
<dbReference type="InterPro" id="IPR036872">
    <property type="entry name" value="CH_dom_sf"/>
</dbReference>